<dbReference type="SUPFAM" id="SSF54791">
    <property type="entry name" value="Eukaryotic type KH-domain (KH-domain type I)"/>
    <property type="match status" value="2"/>
</dbReference>
<reference evidence="3 4" key="1">
    <citation type="journal article" date="2004" name="Science">
        <title>The genome of the diatom Thalassiosira pseudonana: ecology, evolution, and metabolism.</title>
        <authorList>
            <person name="Armbrust E.V."/>
            <person name="Berges J.A."/>
            <person name="Bowler C."/>
            <person name="Green B.R."/>
            <person name="Martinez D."/>
            <person name="Putnam N.H."/>
            <person name="Zhou S."/>
            <person name="Allen A.E."/>
            <person name="Apt K.E."/>
            <person name="Bechner M."/>
            <person name="Brzezinski M.A."/>
            <person name="Chaal B.K."/>
            <person name="Chiovitti A."/>
            <person name="Davis A.K."/>
            <person name="Demarest M.S."/>
            <person name="Detter J.C."/>
            <person name="Glavina T."/>
            <person name="Goodstein D."/>
            <person name="Hadi M.Z."/>
            <person name="Hellsten U."/>
            <person name="Hildebrand M."/>
            <person name="Jenkins B.D."/>
            <person name="Jurka J."/>
            <person name="Kapitonov V.V."/>
            <person name="Kroger N."/>
            <person name="Lau W.W."/>
            <person name="Lane T.W."/>
            <person name="Larimer F.W."/>
            <person name="Lippmeier J.C."/>
            <person name="Lucas S."/>
            <person name="Medina M."/>
            <person name="Montsant A."/>
            <person name="Obornik M."/>
            <person name="Parker M.S."/>
            <person name="Palenik B."/>
            <person name="Pazour G.J."/>
            <person name="Richardson P.M."/>
            <person name="Rynearson T.A."/>
            <person name="Saito M.A."/>
            <person name="Schwartz D.C."/>
            <person name="Thamatrakoln K."/>
            <person name="Valentin K."/>
            <person name="Vardi A."/>
            <person name="Wilkerson F.P."/>
            <person name="Rokhsar D.S."/>
        </authorList>
    </citation>
    <scope>NUCLEOTIDE SEQUENCE [LARGE SCALE GENOMIC DNA]</scope>
    <source>
        <strain evidence="3 4">CCMP1335</strain>
    </source>
</reference>
<dbReference type="Gene3D" id="3.30.1370.10">
    <property type="entry name" value="K Homology domain, type 1"/>
    <property type="match status" value="1"/>
</dbReference>
<dbReference type="RefSeq" id="XP_002297313.1">
    <property type="nucleotide sequence ID" value="XM_002297277.1"/>
</dbReference>
<name>B8LE63_THAPS</name>
<sequence length="875" mass="96082">MANVKVEQADDDDDDATLPPPTQYKLLTPLTPKQLSDFHFPPNCPVSYHHSTTSPNEQRLTTCDGVIVAADLVLDQCEPQHPKVMCRVDRKTNDGVSTGSTVIVTESVLLSDLAYATHCPVEVTIEGEIHDGVVAYSVAGVNEAGGRVFKYHILIGGVGSMRIEKDVLAESVRYRKVEVVGPPMNESKGVLSEGATPTNDEKPEAQTQTTFLKETPRSFEISSRDAAIPTEGEGESAKAKDARVGANTTEQTKPAAVSNGGRSGGAESNLDENTSASVSKKNISAVIANSNLNESTSASYATEQKGSVGIDTSVLNDNSKALVATSKQNDNTIGGGDSNGPEIKEVNGKQWQAPRRFTRSNSASGTIPPSSSREQTTRLPNVALGDYQTKSLGRNEVIQCRLNVPVWVSRAGNLFLHLVGTDSTGKNGHKTRNISHETDCRISIDETKSRHDLNQPITVSIISNKRKDAGRNVARARELIEDSIIDFLPDKRAADRLLNELASSAGGNCHKRVAESCAVMQRTYGTNNFGWKQLLNFPSGWQRLDIIAGDTKQPLRICDPYIIVSGKELKNVESIAGTVIETMNEIIEQNTGVPSMSTIMSATSDKSNTAQSAGCRMHFNGALFPNNRQNSGLSLKRDSMSDSGSLHEPPGKKPRRDINEKVCLLRIPSWLTEDASASLFHHLIGQGGYKTKEIEQKTNCKLRIGRNNEPMTVSITPIERESSRMNLAKRMIENSLIEFLNDRNAEVRLMYDLAYCSNDTFPLNRAKSGAVRQRNPLSDEKVWMHVLELPSITRNDTTEYHGKFLYQGKGSSKQQVKDYDCSMEMFGDDFGAPLRACTPYVVVYGEKKMQVESCVEMIETVVRRHQERCICKPKW</sequence>
<dbReference type="PaxDb" id="35128-Thapsdraft1798"/>
<gene>
    <name evidence="3" type="ORF">THAPSDRAFT_bd1798</name>
</gene>
<dbReference type="KEGG" id="tps:THAPSDRAFT_bd1798"/>
<dbReference type="PROSITE" id="PS50084">
    <property type="entry name" value="KH_TYPE_1"/>
    <property type="match status" value="1"/>
</dbReference>
<evidence type="ECO:0000313" key="4">
    <source>
        <dbReference type="Proteomes" id="UP000001449"/>
    </source>
</evidence>
<feature type="compositionally biased region" description="Polar residues" evidence="2">
    <location>
        <begin position="359"/>
        <end position="379"/>
    </location>
</feature>
<dbReference type="OMA" id="QERCICK"/>
<dbReference type="GO" id="GO:0003723">
    <property type="term" value="F:RNA binding"/>
    <property type="evidence" value="ECO:0007669"/>
    <property type="project" value="UniProtKB-UniRule"/>
</dbReference>
<protein>
    <recommendedName>
        <fullName evidence="5">K Homology domain-containing protein</fullName>
    </recommendedName>
</protein>
<feature type="region of interest" description="Disordered" evidence="2">
    <location>
        <begin position="1"/>
        <end position="24"/>
    </location>
</feature>
<dbReference type="InterPro" id="IPR036612">
    <property type="entry name" value="KH_dom_type_1_sf"/>
</dbReference>
<dbReference type="AlphaFoldDB" id="B8LE63"/>
<feature type="region of interest" description="Disordered" evidence="2">
    <location>
        <begin position="183"/>
        <end position="277"/>
    </location>
</feature>
<accession>B8LE63</accession>
<dbReference type="Proteomes" id="UP000001449">
    <property type="component" value="Unassembled WGS sequence"/>
</dbReference>
<organism evidence="3 4">
    <name type="scientific">Thalassiosira pseudonana</name>
    <name type="common">Marine diatom</name>
    <name type="synonym">Cyclotella nana</name>
    <dbReference type="NCBI Taxonomy" id="35128"/>
    <lineage>
        <taxon>Eukaryota</taxon>
        <taxon>Sar</taxon>
        <taxon>Stramenopiles</taxon>
        <taxon>Ochrophyta</taxon>
        <taxon>Bacillariophyta</taxon>
        <taxon>Coscinodiscophyceae</taxon>
        <taxon>Thalassiosirophycidae</taxon>
        <taxon>Thalassiosirales</taxon>
        <taxon>Thalassiosiraceae</taxon>
        <taxon>Thalassiosira</taxon>
    </lineage>
</organism>
<evidence type="ECO:0000313" key="3">
    <source>
        <dbReference type="EMBL" id="EED86384.1"/>
    </source>
</evidence>
<feature type="region of interest" description="Disordered" evidence="2">
    <location>
        <begin position="326"/>
        <end position="379"/>
    </location>
</feature>
<dbReference type="GeneID" id="7447324"/>
<evidence type="ECO:0008006" key="5">
    <source>
        <dbReference type="Google" id="ProtNLM"/>
    </source>
</evidence>
<dbReference type="HOGENOM" id="CLU_328618_0_0_1"/>
<keyword evidence="1" id="KW-0694">RNA-binding</keyword>
<keyword evidence="4" id="KW-1185">Reference proteome</keyword>
<feature type="region of interest" description="Disordered" evidence="2">
    <location>
        <begin position="630"/>
        <end position="657"/>
    </location>
</feature>
<reference evidence="3 4" key="2">
    <citation type="journal article" date="2008" name="Nature">
        <title>The Phaeodactylum genome reveals the evolutionary history of diatom genomes.</title>
        <authorList>
            <person name="Bowler C."/>
            <person name="Allen A.E."/>
            <person name="Badger J.H."/>
            <person name="Grimwood J."/>
            <person name="Jabbari K."/>
            <person name="Kuo A."/>
            <person name="Maheswari U."/>
            <person name="Martens C."/>
            <person name="Maumus F."/>
            <person name="Otillar R.P."/>
            <person name="Rayko E."/>
            <person name="Salamov A."/>
            <person name="Vandepoele K."/>
            <person name="Beszteri B."/>
            <person name="Gruber A."/>
            <person name="Heijde M."/>
            <person name="Katinka M."/>
            <person name="Mock T."/>
            <person name="Valentin K."/>
            <person name="Verret F."/>
            <person name="Berges J.A."/>
            <person name="Brownlee C."/>
            <person name="Cadoret J.P."/>
            <person name="Chiovitti A."/>
            <person name="Choi C.J."/>
            <person name="Coesel S."/>
            <person name="De Martino A."/>
            <person name="Detter J.C."/>
            <person name="Durkin C."/>
            <person name="Falciatore A."/>
            <person name="Fournet J."/>
            <person name="Haruta M."/>
            <person name="Huysman M.J."/>
            <person name="Jenkins B.D."/>
            <person name="Jiroutova K."/>
            <person name="Jorgensen R.E."/>
            <person name="Joubert Y."/>
            <person name="Kaplan A."/>
            <person name="Kroger N."/>
            <person name="Kroth P.G."/>
            <person name="La Roche J."/>
            <person name="Lindquist E."/>
            <person name="Lommer M."/>
            <person name="Martin-Jezequel V."/>
            <person name="Lopez P.J."/>
            <person name="Lucas S."/>
            <person name="Mangogna M."/>
            <person name="McGinnis K."/>
            <person name="Medlin L.K."/>
            <person name="Montsant A."/>
            <person name="Oudot-Le Secq M.P."/>
            <person name="Napoli C."/>
            <person name="Obornik M."/>
            <person name="Parker M.S."/>
            <person name="Petit J.L."/>
            <person name="Porcel B.M."/>
            <person name="Poulsen N."/>
            <person name="Robison M."/>
            <person name="Rychlewski L."/>
            <person name="Rynearson T.A."/>
            <person name="Schmutz J."/>
            <person name="Shapiro H."/>
            <person name="Siaut M."/>
            <person name="Stanley M."/>
            <person name="Sussman M.R."/>
            <person name="Taylor A.R."/>
            <person name="Vardi A."/>
            <person name="von Dassow P."/>
            <person name="Vyverman W."/>
            <person name="Willis A."/>
            <person name="Wyrwicz L.S."/>
            <person name="Rokhsar D.S."/>
            <person name="Weissenbach J."/>
            <person name="Armbrust E.V."/>
            <person name="Green B.R."/>
            <person name="Van de Peer Y."/>
            <person name="Grigoriev I.V."/>
        </authorList>
    </citation>
    <scope>NUCLEOTIDE SEQUENCE [LARGE SCALE GENOMIC DNA]</scope>
    <source>
        <strain evidence="3 4">CCMP1335</strain>
    </source>
</reference>
<proteinExistence type="predicted"/>
<dbReference type="CDD" id="cd00105">
    <property type="entry name" value="KH-I"/>
    <property type="match status" value="1"/>
</dbReference>
<dbReference type="EMBL" id="DS999429">
    <property type="protein sequence ID" value="EED86384.1"/>
    <property type="molecule type" value="Genomic_DNA"/>
</dbReference>
<evidence type="ECO:0000256" key="1">
    <source>
        <dbReference type="PROSITE-ProRule" id="PRU00117"/>
    </source>
</evidence>
<evidence type="ECO:0000256" key="2">
    <source>
        <dbReference type="SAM" id="MobiDB-lite"/>
    </source>
</evidence>
<dbReference type="InParanoid" id="B8LE63"/>